<dbReference type="Gene3D" id="2.40.160.20">
    <property type="match status" value="1"/>
</dbReference>
<dbReference type="InterPro" id="IPR018550">
    <property type="entry name" value="Lipid-A_deacylase-rel"/>
</dbReference>
<dbReference type="Proteomes" id="UP000603912">
    <property type="component" value="Unassembled WGS sequence"/>
</dbReference>
<name>A0A917ICN8_9HYPH</name>
<keyword evidence="2" id="KW-1185">Reference proteome</keyword>
<organism evidence="1 2">
    <name type="scientific">Alsobacter metallidurans</name>
    <dbReference type="NCBI Taxonomy" id="340221"/>
    <lineage>
        <taxon>Bacteria</taxon>
        <taxon>Pseudomonadati</taxon>
        <taxon>Pseudomonadota</taxon>
        <taxon>Alphaproteobacteria</taxon>
        <taxon>Hyphomicrobiales</taxon>
        <taxon>Alsobacteraceae</taxon>
        <taxon>Alsobacter</taxon>
    </lineage>
</organism>
<sequence>MIVSPWAQAADLAQPQPAGATQKVSFLSELRLGVFAHDPWSPERGSVDVNAEALFAKPFDFSDQLASAFVPRPHIGATFNTRGDTSHAYVGLAWTFSLTERIFLEGALGGALNNGVAGPVTPVGRSAMGCHLGFREAASLGYRFTDAISLMATVEHISNAGACSDNRGLTNVGMRLGYSF</sequence>
<evidence type="ECO:0000313" key="2">
    <source>
        <dbReference type="Proteomes" id="UP000603912"/>
    </source>
</evidence>
<protein>
    <recommendedName>
        <fullName evidence="3">Lipid A 3-O-deacylase</fullName>
    </recommendedName>
</protein>
<dbReference type="AlphaFoldDB" id="A0A917ICN8"/>
<reference evidence="1" key="2">
    <citation type="submission" date="2020-09" db="EMBL/GenBank/DDBJ databases">
        <authorList>
            <person name="Sun Q."/>
            <person name="Zhou Y."/>
        </authorList>
    </citation>
    <scope>NUCLEOTIDE SEQUENCE</scope>
    <source>
        <strain evidence="1">CGMCC 1.12214</strain>
    </source>
</reference>
<gene>
    <name evidence="1" type="ORF">GCM10007036_42140</name>
</gene>
<reference evidence="1" key="1">
    <citation type="journal article" date="2014" name="Int. J. Syst. Evol. Microbiol.">
        <title>Complete genome sequence of Corynebacterium casei LMG S-19264T (=DSM 44701T), isolated from a smear-ripened cheese.</title>
        <authorList>
            <consortium name="US DOE Joint Genome Institute (JGI-PGF)"/>
            <person name="Walter F."/>
            <person name="Albersmeier A."/>
            <person name="Kalinowski J."/>
            <person name="Ruckert C."/>
        </authorList>
    </citation>
    <scope>NUCLEOTIDE SEQUENCE</scope>
    <source>
        <strain evidence="1">CGMCC 1.12214</strain>
    </source>
</reference>
<accession>A0A917ICN8</accession>
<proteinExistence type="predicted"/>
<evidence type="ECO:0000313" key="1">
    <source>
        <dbReference type="EMBL" id="GGH31144.1"/>
    </source>
</evidence>
<dbReference type="EMBL" id="BMES01000003">
    <property type="protein sequence ID" value="GGH31144.1"/>
    <property type="molecule type" value="Genomic_DNA"/>
</dbReference>
<evidence type="ECO:0008006" key="3">
    <source>
        <dbReference type="Google" id="ProtNLM"/>
    </source>
</evidence>
<comment type="caution">
    <text evidence="1">The sequence shown here is derived from an EMBL/GenBank/DDBJ whole genome shotgun (WGS) entry which is preliminary data.</text>
</comment>
<dbReference type="Pfam" id="PF09411">
    <property type="entry name" value="PagL"/>
    <property type="match status" value="1"/>
</dbReference>